<evidence type="ECO:0000313" key="3">
    <source>
        <dbReference type="Proteomes" id="UP001054945"/>
    </source>
</evidence>
<feature type="region of interest" description="Disordered" evidence="1">
    <location>
        <begin position="69"/>
        <end position="88"/>
    </location>
</feature>
<gene>
    <name evidence="2" type="ORF">CEXT_512771</name>
</gene>
<reference evidence="2 3" key="1">
    <citation type="submission" date="2021-06" db="EMBL/GenBank/DDBJ databases">
        <title>Caerostris extrusa draft genome.</title>
        <authorList>
            <person name="Kono N."/>
            <person name="Arakawa K."/>
        </authorList>
    </citation>
    <scope>NUCLEOTIDE SEQUENCE [LARGE SCALE GENOMIC DNA]</scope>
</reference>
<accession>A0AAV4MRN7</accession>
<keyword evidence="3" id="KW-1185">Reference proteome</keyword>
<evidence type="ECO:0008006" key="4">
    <source>
        <dbReference type="Google" id="ProtNLM"/>
    </source>
</evidence>
<dbReference type="Gene3D" id="2.60.120.740">
    <property type="match status" value="1"/>
</dbReference>
<comment type="caution">
    <text evidence="2">The sequence shown here is derived from an EMBL/GenBank/DDBJ whole genome shotgun (WGS) entry which is preliminary data.</text>
</comment>
<sequence length="165" mass="18415">MFFLFFVVISEYHVHQINSSLNGDDASDFSPADRHLAHVPGARVRRQRLAHRVLARDCHQHLPGAVRPAGALTPALPPGRGHRGGPRYAQRHHRLPLHACPQVLSVADCGGVVPRPEDLHCEDFPQAFGHDPCPGVRKYAEVAYKCRPTGDRQLHSMIIWQPINI</sequence>
<evidence type="ECO:0000256" key="1">
    <source>
        <dbReference type="SAM" id="MobiDB-lite"/>
    </source>
</evidence>
<dbReference type="AlphaFoldDB" id="A0AAV4MRN7"/>
<evidence type="ECO:0000313" key="2">
    <source>
        <dbReference type="EMBL" id="GIX74127.1"/>
    </source>
</evidence>
<proteinExistence type="predicted"/>
<dbReference type="EMBL" id="BPLR01002474">
    <property type="protein sequence ID" value="GIX74127.1"/>
    <property type="molecule type" value="Genomic_DNA"/>
</dbReference>
<dbReference type="Proteomes" id="UP001054945">
    <property type="component" value="Unassembled WGS sequence"/>
</dbReference>
<organism evidence="2 3">
    <name type="scientific">Caerostris extrusa</name>
    <name type="common">Bark spider</name>
    <name type="synonym">Caerostris bankana</name>
    <dbReference type="NCBI Taxonomy" id="172846"/>
    <lineage>
        <taxon>Eukaryota</taxon>
        <taxon>Metazoa</taxon>
        <taxon>Ecdysozoa</taxon>
        <taxon>Arthropoda</taxon>
        <taxon>Chelicerata</taxon>
        <taxon>Arachnida</taxon>
        <taxon>Araneae</taxon>
        <taxon>Araneomorphae</taxon>
        <taxon>Entelegynae</taxon>
        <taxon>Araneoidea</taxon>
        <taxon>Araneidae</taxon>
        <taxon>Caerostris</taxon>
    </lineage>
</organism>
<dbReference type="InterPro" id="IPR043159">
    <property type="entry name" value="Lectin_gal-bd_sf"/>
</dbReference>
<protein>
    <recommendedName>
        <fullName evidence="4">SUEL-type lectin domain-containing protein</fullName>
    </recommendedName>
</protein>
<name>A0AAV4MRN7_CAEEX</name>